<name>A0A387HLR1_9ACTN</name>
<dbReference type="OrthoDB" id="4237848at2"/>
<dbReference type="RefSeq" id="WP_120726431.1">
    <property type="nucleotide sequence ID" value="NZ_CP032698.1"/>
</dbReference>
<proteinExistence type="predicted"/>
<sequence>MYEMHVGTAATGTRRVWHVVAHDHRATLCGQPLDPDENTQTDHHCLPCMSAFQRLMQAAEHV</sequence>
<protein>
    <submittedName>
        <fullName evidence="1">Uncharacterized protein</fullName>
    </submittedName>
</protein>
<dbReference type="EMBL" id="CP032698">
    <property type="protein sequence ID" value="AYG84805.1"/>
    <property type="molecule type" value="Genomic_DNA"/>
</dbReference>
<dbReference type="Proteomes" id="UP000271554">
    <property type="component" value="Chromosome"/>
</dbReference>
<dbReference type="KEGG" id="shun:DWB77_07019"/>
<evidence type="ECO:0000313" key="1">
    <source>
        <dbReference type="EMBL" id="AYG84805.1"/>
    </source>
</evidence>
<organism evidence="1 2">
    <name type="scientific">Streptomyces hundungensis</name>
    <dbReference type="NCBI Taxonomy" id="1077946"/>
    <lineage>
        <taxon>Bacteria</taxon>
        <taxon>Bacillati</taxon>
        <taxon>Actinomycetota</taxon>
        <taxon>Actinomycetes</taxon>
        <taxon>Kitasatosporales</taxon>
        <taxon>Streptomycetaceae</taxon>
        <taxon>Streptomyces</taxon>
    </lineage>
</organism>
<gene>
    <name evidence="1" type="ORF">DWB77_07019</name>
</gene>
<keyword evidence="2" id="KW-1185">Reference proteome</keyword>
<dbReference type="AlphaFoldDB" id="A0A387HLR1"/>
<evidence type="ECO:0000313" key="2">
    <source>
        <dbReference type="Proteomes" id="UP000271554"/>
    </source>
</evidence>
<accession>A0A387HLR1</accession>
<reference evidence="1 2" key="1">
    <citation type="submission" date="2018-10" db="EMBL/GenBank/DDBJ databases">
        <title>Relationship between Morphology and Antimicrobial Activity in Streptomyces.</title>
        <authorList>
            <person name="Kang H.J."/>
            <person name="Kim S.B."/>
        </authorList>
    </citation>
    <scope>NUCLEOTIDE SEQUENCE [LARGE SCALE GENOMIC DNA]</scope>
    <source>
        <strain evidence="1 2">BH38</strain>
    </source>
</reference>